<reference evidence="1" key="1">
    <citation type="submission" date="2023-06" db="EMBL/GenBank/DDBJ databases">
        <authorList>
            <consortium name="Lawrence Berkeley National Laboratory"/>
            <person name="Ahrendt S."/>
            <person name="Sahu N."/>
            <person name="Indic B."/>
            <person name="Wong-Bajracharya J."/>
            <person name="Merenyi Z."/>
            <person name="Ke H.-M."/>
            <person name="Monk M."/>
            <person name="Kocsube S."/>
            <person name="Drula E."/>
            <person name="Lipzen A."/>
            <person name="Balint B."/>
            <person name="Henrissat B."/>
            <person name="Andreopoulos B."/>
            <person name="Martin F.M."/>
            <person name="Harder C.B."/>
            <person name="Rigling D."/>
            <person name="Ford K.L."/>
            <person name="Foster G.D."/>
            <person name="Pangilinan J."/>
            <person name="Papanicolaou A."/>
            <person name="Barry K."/>
            <person name="LaButti K."/>
            <person name="Viragh M."/>
            <person name="Koriabine M."/>
            <person name="Yan M."/>
            <person name="Riley R."/>
            <person name="Champramary S."/>
            <person name="Plett K.L."/>
            <person name="Tsai I.J."/>
            <person name="Slot J."/>
            <person name="Sipos G."/>
            <person name="Plett J."/>
            <person name="Nagy L.G."/>
            <person name="Grigoriev I.V."/>
        </authorList>
    </citation>
    <scope>NUCLEOTIDE SEQUENCE</scope>
    <source>
        <strain evidence="1">HWK02</strain>
    </source>
</reference>
<sequence>MDNLRSLSLLSFDLHILRHDPVFMLRDIEFGNTRLSEQAEAEILTWLSDQINNISVRYPFLLFFLQMPLLSPTSTQDTFTQITGTLLPDLTSFQGPSRVIVPLAPSRPLINASMTISKTIYAGFRRTTTRPESLPPSLRHLIFKFKSVGKRTEEKTLRSAIACATVLLFKSLRILFMHKQETAQVKTANEELDDRFPLPKCARKRSTSSTISHSGHSMVLRELAPAARLANACPALQHAVFTNGVQWRRPSTSLPASPPLQIHTVSTF</sequence>
<dbReference type="EMBL" id="JAUEPU010000063">
    <property type="protein sequence ID" value="KAK0482906.1"/>
    <property type="molecule type" value="Genomic_DNA"/>
</dbReference>
<dbReference type="AlphaFoldDB" id="A0AA39TE34"/>
<dbReference type="Proteomes" id="UP001175228">
    <property type="component" value="Unassembled WGS sequence"/>
</dbReference>
<organism evidence="1 2">
    <name type="scientific">Armillaria luteobubalina</name>
    <dbReference type="NCBI Taxonomy" id="153913"/>
    <lineage>
        <taxon>Eukaryota</taxon>
        <taxon>Fungi</taxon>
        <taxon>Dikarya</taxon>
        <taxon>Basidiomycota</taxon>
        <taxon>Agaricomycotina</taxon>
        <taxon>Agaricomycetes</taxon>
        <taxon>Agaricomycetidae</taxon>
        <taxon>Agaricales</taxon>
        <taxon>Marasmiineae</taxon>
        <taxon>Physalacriaceae</taxon>
        <taxon>Armillaria</taxon>
    </lineage>
</organism>
<keyword evidence="2" id="KW-1185">Reference proteome</keyword>
<evidence type="ECO:0000313" key="2">
    <source>
        <dbReference type="Proteomes" id="UP001175228"/>
    </source>
</evidence>
<gene>
    <name evidence="1" type="ORF">EDD18DRAFT_1362306</name>
</gene>
<evidence type="ECO:0000313" key="1">
    <source>
        <dbReference type="EMBL" id="KAK0482906.1"/>
    </source>
</evidence>
<name>A0AA39TE34_9AGAR</name>
<comment type="caution">
    <text evidence="1">The sequence shown here is derived from an EMBL/GenBank/DDBJ whole genome shotgun (WGS) entry which is preliminary data.</text>
</comment>
<accession>A0AA39TE34</accession>
<protein>
    <submittedName>
        <fullName evidence="1">Uncharacterized protein</fullName>
    </submittedName>
</protein>
<proteinExistence type="predicted"/>